<dbReference type="EMBL" id="JACIJS010000005">
    <property type="protein sequence ID" value="MBB5515813.1"/>
    <property type="molecule type" value="Genomic_DNA"/>
</dbReference>
<protein>
    <recommendedName>
        <fullName evidence="1">Peptidoglycan binding-like domain-containing protein</fullName>
    </recommendedName>
</protein>
<name>A0A840WP04_9RHOB</name>
<dbReference type="PROSITE" id="PS51257">
    <property type="entry name" value="PROKAR_LIPOPROTEIN"/>
    <property type="match status" value="1"/>
</dbReference>
<evidence type="ECO:0000259" key="1">
    <source>
        <dbReference type="Pfam" id="PF01471"/>
    </source>
</evidence>
<feature type="domain" description="Peptidoglycan binding-like" evidence="1">
    <location>
        <begin position="481"/>
        <end position="523"/>
    </location>
</feature>
<proteinExistence type="predicted"/>
<dbReference type="InterPro" id="IPR002477">
    <property type="entry name" value="Peptidoglycan-bd-like"/>
</dbReference>
<dbReference type="RefSeq" id="WP_184010858.1">
    <property type="nucleotide sequence ID" value="NZ_JACIJS010000005.1"/>
</dbReference>
<keyword evidence="3" id="KW-1185">Reference proteome</keyword>
<accession>A0A840WP04</accession>
<reference evidence="2 3" key="1">
    <citation type="submission" date="2020-08" db="EMBL/GenBank/DDBJ databases">
        <title>Genomic Encyclopedia of Type Strains, Phase IV (KMG-IV): sequencing the most valuable type-strain genomes for metagenomic binning, comparative biology and taxonomic classification.</title>
        <authorList>
            <person name="Goeker M."/>
        </authorList>
    </citation>
    <scope>NUCLEOTIDE SEQUENCE [LARGE SCALE GENOMIC DNA]</scope>
    <source>
        <strain evidence="2 3">DSM 103377</strain>
    </source>
</reference>
<dbReference type="Gene3D" id="1.10.101.10">
    <property type="entry name" value="PGBD-like superfamily/PGBD"/>
    <property type="match status" value="1"/>
</dbReference>
<evidence type="ECO:0000313" key="3">
    <source>
        <dbReference type="Proteomes" id="UP000553766"/>
    </source>
</evidence>
<evidence type="ECO:0000313" key="2">
    <source>
        <dbReference type="EMBL" id="MBB5515813.1"/>
    </source>
</evidence>
<dbReference type="AlphaFoldDB" id="A0A840WP04"/>
<dbReference type="Proteomes" id="UP000553766">
    <property type="component" value="Unassembled WGS sequence"/>
</dbReference>
<gene>
    <name evidence="2" type="ORF">FHS89_001833</name>
</gene>
<organism evidence="2 3">
    <name type="scientific">Rubricella aquisinus</name>
    <dbReference type="NCBI Taxonomy" id="2028108"/>
    <lineage>
        <taxon>Bacteria</taxon>
        <taxon>Pseudomonadati</taxon>
        <taxon>Pseudomonadota</taxon>
        <taxon>Alphaproteobacteria</taxon>
        <taxon>Rhodobacterales</taxon>
        <taxon>Paracoccaceae</taxon>
        <taxon>Rubricella</taxon>
    </lineage>
</organism>
<dbReference type="InterPro" id="IPR036365">
    <property type="entry name" value="PGBD-like_sf"/>
</dbReference>
<dbReference type="InterPro" id="IPR036366">
    <property type="entry name" value="PGBDSf"/>
</dbReference>
<sequence length="539" mass="57005">MQIKTILMASVCAGVLVGCGDYVLPERDNLNQSELVRAQPHPDASRPIDDLNALIEQQNAARQERGLDPLTTDQAVSVIVSAQRTSSRAAERPGFFSTLLANVQADQTVGAVNQQDIAAAAAALAAAQGTLNADGTITRPTAAVATGPNAALAAVTGTPQNEAATAAAAAAAASTPASAPAAPINVGGGDASIAAAAAAAASALANTRAAAAAPTGTGFAVGVTPQTPELDVRVAVTDDTIGPPDPVPGQCYAQVTEPPQFETVQERVVDVPPTQTFEVIPATTRTEEIPVVVEEAYTEFRVIPPVYETIMETVIVEPARERTVTVPAEFRTVVERRPVRPAFRSWRDCNRVFPVGSEALGGTFLGNRVTADGGLQCLIEFPAEFETITREELVAPETTRVETIPAVTKQVPRRVVVQPARTEEVVVPARIETVEREVIDTPERIEATTLPARFRTVERRVEVRPERVVWSNVVCDTDQTGTLIANVQRSLRERGLYTGEIDGINGPGTRAAIRAYQLENGLDSSILTIETARILGARS</sequence>
<dbReference type="SUPFAM" id="SSF47090">
    <property type="entry name" value="PGBD-like"/>
    <property type="match status" value="1"/>
</dbReference>
<dbReference type="Pfam" id="PF01471">
    <property type="entry name" value="PG_binding_1"/>
    <property type="match status" value="1"/>
</dbReference>
<comment type="caution">
    <text evidence="2">The sequence shown here is derived from an EMBL/GenBank/DDBJ whole genome shotgun (WGS) entry which is preliminary data.</text>
</comment>